<proteinExistence type="inferred from homology"/>
<evidence type="ECO:0000256" key="2">
    <source>
        <dbReference type="ARBA" id="ARBA00022723"/>
    </source>
</evidence>
<keyword evidence="2" id="KW-0479">Metal-binding</keyword>
<evidence type="ECO:0000313" key="6">
    <source>
        <dbReference type="Proteomes" id="UP001333818"/>
    </source>
</evidence>
<dbReference type="SUPFAM" id="SSF51316">
    <property type="entry name" value="Mss4-like"/>
    <property type="match status" value="1"/>
</dbReference>
<sequence length="133" mass="15221">MTQTATSSESSRFPVHYGSCHCGAVRFQVTVEKYEAVDCNCSICQKKGFLHLIVPPEHFQLLQGENDLTTYTFNTGIAKHLFCRNCGIHAFYRPRSHPKDFDVNVRCLDDDAIALFEITPFDGKHWEENVHKL</sequence>
<dbReference type="AlphaFoldDB" id="A0AAW9Q2M4"/>
<comment type="similarity">
    <text evidence="1">Belongs to the Gfa family.</text>
</comment>
<dbReference type="PANTHER" id="PTHR28620:SF1">
    <property type="entry name" value="CENP-V_GFA DOMAIN-CONTAINING PROTEIN"/>
    <property type="match status" value="1"/>
</dbReference>
<dbReference type="Proteomes" id="UP001333818">
    <property type="component" value="Unassembled WGS sequence"/>
</dbReference>
<keyword evidence="6" id="KW-1185">Reference proteome</keyword>
<keyword evidence="3" id="KW-0862">Zinc</keyword>
<comment type="caution">
    <text evidence="5">The sequence shown here is derived from an EMBL/GenBank/DDBJ whole genome shotgun (WGS) entry which is preliminary data.</text>
</comment>
<gene>
    <name evidence="5" type="ORF">V2H45_12020</name>
</gene>
<evidence type="ECO:0000256" key="3">
    <source>
        <dbReference type="ARBA" id="ARBA00022833"/>
    </source>
</evidence>
<dbReference type="GO" id="GO:0016846">
    <property type="term" value="F:carbon-sulfur lyase activity"/>
    <property type="evidence" value="ECO:0007669"/>
    <property type="project" value="InterPro"/>
</dbReference>
<dbReference type="InterPro" id="IPR052355">
    <property type="entry name" value="CENP-V-like"/>
</dbReference>
<protein>
    <submittedName>
        <fullName evidence="5">GFA family protein</fullName>
    </submittedName>
</protein>
<dbReference type="PANTHER" id="PTHR28620">
    <property type="entry name" value="CENTROMERE PROTEIN V"/>
    <property type="match status" value="1"/>
</dbReference>
<dbReference type="Gene3D" id="2.170.150.70">
    <property type="match status" value="1"/>
</dbReference>
<organism evidence="5 6">
    <name type="scientific">Tumidithrix elongata BACA0141</name>
    <dbReference type="NCBI Taxonomy" id="2716417"/>
    <lineage>
        <taxon>Bacteria</taxon>
        <taxon>Bacillati</taxon>
        <taxon>Cyanobacteriota</taxon>
        <taxon>Cyanophyceae</taxon>
        <taxon>Pseudanabaenales</taxon>
        <taxon>Pseudanabaenaceae</taxon>
        <taxon>Tumidithrix</taxon>
        <taxon>Tumidithrix elongata</taxon>
    </lineage>
</organism>
<evidence type="ECO:0000259" key="4">
    <source>
        <dbReference type="PROSITE" id="PS51891"/>
    </source>
</evidence>
<evidence type="ECO:0000313" key="5">
    <source>
        <dbReference type="EMBL" id="MEE3717480.1"/>
    </source>
</evidence>
<dbReference type="GO" id="GO:0046872">
    <property type="term" value="F:metal ion binding"/>
    <property type="evidence" value="ECO:0007669"/>
    <property type="project" value="UniProtKB-KW"/>
</dbReference>
<reference evidence="5" key="1">
    <citation type="submission" date="2024-01" db="EMBL/GenBank/DDBJ databases">
        <title>Bank of Algae and Cyanobacteria of the Azores (BACA) strain genomes.</title>
        <authorList>
            <person name="Luz R."/>
            <person name="Cordeiro R."/>
            <person name="Fonseca A."/>
            <person name="Goncalves V."/>
        </authorList>
    </citation>
    <scope>NUCLEOTIDE SEQUENCE</scope>
    <source>
        <strain evidence="5">BACA0141</strain>
    </source>
</reference>
<name>A0AAW9Q2M4_9CYAN</name>
<dbReference type="PROSITE" id="PS51891">
    <property type="entry name" value="CENP_V_GFA"/>
    <property type="match status" value="1"/>
</dbReference>
<dbReference type="InterPro" id="IPR006913">
    <property type="entry name" value="CENP-V/GFA"/>
</dbReference>
<dbReference type="EMBL" id="JAZBJZ010000043">
    <property type="protein sequence ID" value="MEE3717480.1"/>
    <property type="molecule type" value="Genomic_DNA"/>
</dbReference>
<dbReference type="Pfam" id="PF04828">
    <property type="entry name" value="GFA"/>
    <property type="match status" value="1"/>
</dbReference>
<dbReference type="RefSeq" id="WP_330483909.1">
    <property type="nucleotide sequence ID" value="NZ_JAZBJZ010000043.1"/>
</dbReference>
<evidence type="ECO:0000256" key="1">
    <source>
        <dbReference type="ARBA" id="ARBA00005495"/>
    </source>
</evidence>
<dbReference type="InterPro" id="IPR011057">
    <property type="entry name" value="Mss4-like_sf"/>
</dbReference>
<feature type="domain" description="CENP-V/GFA" evidence="4">
    <location>
        <begin position="16"/>
        <end position="127"/>
    </location>
</feature>
<accession>A0AAW9Q2M4</accession>